<evidence type="ECO:0000259" key="3">
    <source>
        <dbReference type="PROSITE" id="PS50110"/>
    </source>
</evidence>
<dbReference type="GO" id="GO:0016301">
    <property type="term" value="F:kinase activity"/>
    <property type="evidence" value="ECO:0007669"/>
    <property type="project" value="UniProtKB-KW"/>
</dbReference>
<dbReference type="SUPFAM" id="SSF52172">
    <property type="entry name" value="CheY-like"/>
    <property type="match status" value="1"/>
</dbReference>
<dbReference type="InterPro" id="IPR052020">
    <property type="entry name" value="Cyclic_di-GMP/3'3'-cGAMP_PDE"/>
</dbReference>
<organism evidence="5">
    <name type="scientific">marine sediment metagenome</name>
    <dbReference type="NCBI Taxonomy" id="412755"/>
    <lineage>
        <taxon>unclassified sequences</taxon>
        <taxon>metagenomes</taxon>
        <taxon>ecological metagenomes</taxon>
    </lineage>
</organism>
<dbReference type="InterPro" id="IPR003018">
    <property type="entry name" value="GAF"/>
</dbReference>
<dbReference type="SMART" id="SM00471">
    <property type="entry name" value="HDc"/>
    <property type="match status" value="1"/>
</dbReference>
<dbReference type="SMART" id="SM00448">
    <property type="entry name" value="REC"/>
    <property type="match status" value="1"/>
</dbReference>
<accession>A0A0F9PHF9</accession>
<dbReference type="PANTHER" id="PTHR45228:SF4">
    <property type="entry name" value="LIPOPROTEIN"/>
    <property type="match status" value="1"/>
</dbReference>
<proteinExistence type="predicted"/>
<dbReference type="PROSITE" id="PS51832">
    <property type="entry name" value="HD_GYP"/>
    <property type="match status" value="1"/>
</dbReference>
<feature type="domain" description="Response regulatory" evidence="3">
    <location>
        <begin position="6"/>
        <end position="120"/>
    </location>
</feature>
<dbReference type="EMBL" id="LAZR01002474">
    <property type="protein sequence ID" value="KKN29599.1"/>
    <property type="molecule type" value="Genomic_DNA"/>
</dbReference>
<dbReference type="Gene3D" id="3.30.450.40">
    <property type="match status" value="1"/>
</dbReference>
<dbReference type="CDD" id="cd00077">
    <property type="entry name" value="HDc"/>
    <property type="match status" value="1"/>
</dbReference>
<dbReference type="SMART" id="SM00065">
    <property type="entry name" value="GAF"/>
    <property type="match status" value="1"/>
</dbReference>
<dbReference type="SUPFAM" id="SSF55781">
    <property type="entry name" value="GAF domain-like"/>
    <property type="match status" value="1"/>
</dbReference>
<gene>
    <name evidence="5" type="ORF">LCGC14_0842400</name>
</gene>
<dbReference type="Pfam" id="PF13487">
    <property type="entry name" value="HD_5"/>
    <property type="match status" value="1"/>
</dbReference>
<dbReference type="GO" id="GO:0000160">
    <property type="term" value="P:phosphorelay signal transduction system"/>
    <property type="evidence" value="ECO:0007669"/>
    <property type="project" value="InterPro"/>
</dbReference>
<keyword evidence="1" id="KW-0808">Transferase</keyword>
<evidence type="ECO:0000259" key="4">
    <source>
        <dbReference type="PROSITE" id="PS51832"/>
    </source>
</evidence>
<dbReference type="PANTHER" id="PTHR45228">
    <property type="entry name" value="CYCLIC DI-GMP PHOSPHODIESTERASE TM_0186-RELATED"/>
    <property type="match status" value="1"/>
</dbReference>
<comment type="caution">
    <text evidence="5">The sequence shown here is derived from an EMBL/GenBank/DDBJ whole genome shotgun (WGS) entry which is preliminary data.</text>
</comment>
<dbReference type="Gene3D" id="1.10.3210.10">
    <property type="entry name" value="Hypothetical protein af1432"/>
    <property type="match status" value="1"/>
</dbReference>
<evidence type="ECO:0008006" key="6">
    <source>
        <dbReference type="Google" id="ProtNLM"/>
    </source>
</evidence>
<dbReference type="PROSITE" id="PS50110">
    <property type="entry name" value="RESPONSE_REGULATORY"/>
    <property type="match status" value="1"/>
</dbReference>
<keyword evidence="2" id="KW-0418">Kinase</keyword>
<protein>
    <recommendedName>
        <fullName evidence="6">Response regulatory domain-containing protein</fullName>
    </recommendedName>
</protein>
<dbReference type="Gene3D" id="3.40.50.2300">
    <property type="match status" value="1"/>
</dbReference>
<name>A0A0F9PHF9_9ZZZZ</name>
<dbReference type="Pfam" id="PF00072">
    <property type="entry name" value="Response_reg"/>
    <property type="match status" value="1"/>
</dbReference>
<reference evidence="5" key="1">
    <citation type="journal article" date="2015" name="Nature">
        <title>Complex archaea that bridge the gap between prokaryotes and eukaryotes.</title>
        <authorList>
            <person name="Spang A."/>
            <person name="Saw J.H."/>
            <person name="Jorgensen S.L."/>
            <person name="Zaremba-Niedzwiedzka K."/>
            <person name="Martijn J."/>
            <person name="Lind A.E."/>
            <person name="van Eijk R."/>
            <person name="Schleper C."/>
            <person name="Guy L."/>
            <person name="Ettema T.J."/>
        </authorList>
    </citation>
    <scope>NUCLEOTIDE SEQUENCE</scope>
</reference>
<sequence length="530" mass="59672">MSVGIKILFVDDEPKICQLIKELFKQEGYQTDTSLSGIEALQMMKKYNYQMLITDLKMPGIDGLELIRKAKREHPEISTIMVTGYATIETAVQSLKHGVDDYITKPFNIFELKKAVKRTLYSHQITKENKQLLYDLKKTNIELDFYKQQLTQKVQTTSKHLKDANRELIRRIRELGAINEISKATTSVLDIDELLKLCLEKINEKLKVTHSSIMLFDEKKDELIVKACQGYRCDEVLGKTQKIGEGIAGRVAKERKPILVKNGDGNGLRGDEKFDYVTKSYISAPLVSGKRLLGVINITDKMSRESFSETDFNFLCIMAGQVSIALENIRLYETIEENCFNTVRSLANLLEAKDRYTSGHSQRVSEYAASIADVIGVSPKKKDILHHATLLHDIGKIGISELILNKPGKLNESEFDVIKSHPIISEEIIEPLDFLKEANLHIRGHHESFDGSGYPDKLGGEDIPLLTKIMTVADAFDAMTSARAFRPPKSIKDAISELNRVSGKQFDSDLVDAFMSCEAMKLNSDLKSST</sequence>
<dbReference type="InterPro" id="IPR003607">
    <property type="entry name" value="HD/PDEase_dom"/>
</dbReference>
<dbReference type="SUPFAM" id="SSF109604">
    <property type="entry name" value="HD-domain/PDEase-like"/>
    <property type="match status" value="1"/>
</dbReference>
<dbReference type="AlphaFoldDB" id="A0A0F9PHF9"/>
<dbReference type="Pfam" id="PF13185">
    <property type="entry name" value="GAF_2"/>
    <property type="match status" value="1"/>
</dbReference>
<evidence type="ECO:0000313" key="5">
    <source>
        <dbReference type="EMBL" id="KKN29599.1"/>
    </source>
</evidence>
<dbReference type="InterPro" id="IPR029016">
    <property type="entry name" value="GAF-like_dom_sf"/>
</dbReference>
<evidence type="ECO:0000256" key="2">
    <source>
        <dbReference type="ARBA" id="ARBA00022777"/>
    </source>
</evidence>
<dbReference type="InterPro" id="IPR001789">
    <property type="entry name" value="Sig_transdc_resp-reg_receiver"/>
</dbReference>
<dbReference type="InterPro" id="IPR011006">
    <property type="entry name" value="CheY-like_superfamily"/>
</dbReference>
<evidence type="ECO:0000256" key="1">
    <source>
        <dbReference type="ARBA" id="ARBA00022679"/>
    </source>
</evidence>
<feature type="domain" description="HD-GYP" evidence="4">
    <location>
        <begin position="335"/>
        <end position="530"/>
    </location>
</feature>
<dbReference type="InterPro" id="IPR037522">
    <property type="entry name" value="HD_GYP_dom"/>
</dbReference>